<proteinExistence type="predicted"/>
<gene>
    <name evidence="2" type="ORF">IWZ03DRAFT_368355</name>
</gene>
<sequence length="75" mass="8608">MVSFLPGWLGRLMTSLSVVMSCLVVEQKKKQALPSLLLFPLLLLHRRRQLSSFGTLFLASCRTPPRTDRQTERHN</sequence>
<dbReference type="EMBL" id="JBBPHU010000001">
    <property type="protein sequence ID" value="KAK7524862.1"/>
    <property type="molecule type" value="Genomic_DNA"/>
</dbReference>
<name>A0ABR1L3M3_9PEZI</name>
<dbReference type="Proteomes" id="UP001363622">
    <property type="component" value="Unassembled WGS sequence"/>
</dbReference>
<feature type="chain" id="PRO_5045872935" description="Secreted protein" evidence="1">
    <location>
        <begin position="22"/>
        <end position="75"/>
    </location>
</feature>
<reference evidence="2 3" key="1">
    <citation type="submission" date="2024-04" db="EMBL/GenBank/DDBJ databases">
        <title>Phyllosticta paracitricarpa is synonymous to the EU quarantine fungus P. citricarpa based on phylogenomic analyses.</title>
        <authorList>
            <consortium name="Lawrence Berkeley National Laboratory"/>
            <person name="Van Ingen-Buijs V.A."/>
            <person name="Van Westerhoven A.C."/>
            <person name="Haridas S."/>
            <person name="Skiadas P."/>
            <person name="Martin F."/>
            <person name="Groenewald J.Z."/>
            <person name="Crous P.W."/>
            <person name="Seidl M.F."/>
        </authorList>
    </citation>
    <scope>NUCLEOTIDE SEQUENCE [LARGE SCALE GENOMIC DNA]</scope>
    <source>
        <strain evidence="2 3">CBS 123371</strain>
    </source>
</reference>
<feature type="signal peptide" evidence="1">
    <location>
        <begin position="1"/>
        <end position="21"/>
    </location>
</feature>
<keyword evidence="3" id="KW-1185">Reference proteome</keyword>
<evidence type="ECO:0000256" key="1">
    <source>
        <dbReference type="SAM" id="SignalP"/>
    </source>
</evidence>
<comment type="caution">
    <text evidence="2">The sequence shown here is derived from an EMBL/GenBank/DDBJ whole genome shotgun (WGS) entry which is preliminary data.</text>
</comment>
<organism evidence="2 3">
    <name type="scientific">Phyllosticta citriasiana</name>
    <dbReference type="NCBI Taxonomy" id="595635"/>
    <lineage>
        <taxon>Eukaryota</taxon>
        <taxon>Fungi</taxon>
        <taxon>Dikarya</taxon>
        <taxon>Ascomycota</taxon>
        <taxon>Pezizomycotina</taxon>
        <taxon>Dothideomycetes</taxon>
        <taxon>Dothideomycetes incertae sedis</taxon>
        <taxon>Botryosphaeriales</taxon>
        <taxon>Phyllostictaceae</taxon>
        <taxon>Phyllosticta</taxon>
    </lineage>
</organism>
<accession>A0ABR1L3M3</accession>
<evidence type="ECO:0008006" key="4">
    <source>
        <dbReference type="Google" id="ProtNLM"/>
    </source>
</evidence>
<evidence type="ECO:0000313" key="3">
    <source>
        <dbReference type="Proteomes" id="UP001363622"/>
    </source>
</evidence>
<keyword evidence="1" id="KW-0732">Signal</keyword>
<evidence type="ECO:0000313" key="2">
    <source>
        <dbReference type="EMBL" id="KAK7524862.1"/>
    </source>
</evidence>
<protein>
    <recommendedName>
        <fullName evidence="4">Secreted protein</fullName>
    </recommendedName>
</protein>